<dbReference type="InterPro" id="IPR000863">
    <property type="entry name" value="Sulfotransferase_dom"/>
</dbReference>
<evidence type="ECO:0000256" key="1">
    <source>
        <dbReference type="ARBA" id="ARBA00005771"/>
    </source>
</evidence>
<proteinExistence type="inferred from homology"/>
<dbReference type="EMBL" id="AWUE01014204">
    <property type="protein sequence ID" value="OMP04789.1"/>
    <property type="molecule type" value="Genomic_DNA"/>
</dbReference>
<evidence type="ECO:0000256" key="2">
    <source>
        <dbReference type="ARBA" id="ARBA00022679"/>
    </source>
</evidence>
<dbReference type="InterPro" id="IPR027417">
    <property type="entry name" value="P-loop_NTPase"/>
</dbReference>
<dbReference type="Pfam" id="PF00685">
    <property type="entry name" value="Sulfotransfer_1"/>
    <property type="match status" value="1"/>
</dbReference>
<comment type="caution">
    <text evidence="5">The sequence shown here is derived from an EMBL/GenBank/DDBJ whole genome shotgun (WGS) entry which is preliminary data.</text>
</comment>
<comment type="similarity">
    <text evidence="1 3">Belongs to the sulfotransferase 1 family.</text>
</comment>
<dbReference type="Gene3D" id="3.40.50.300">
    <property type="entry name" value="P-loop containing nucleotide triphosphate hydrolases"/>
    <property type="match status" value="2"/>
</dbReference>
<name>A0A1R3KCM0_9ROSI</name>
<keyword evidence="6" id="KW-1185">Reference proteome</keyword>
<dbReference type="EC" id="2.8.2.-" evidence="3"/>
<sequence length="266" mass="30164">MEATSIPENNVSKSHGVEEEIQELVQSLPKECFGRDGGPIDLYFYQGFWCPSPLLEATISFQKHFQALDNDIFLTSPLKCGTTWMKALIFTIVNRHNFKLENNPLLTSLTAHQAVPYLEVEFYLKNQEPNLANIPQPRNPMDMFISTWHFVQNMRPDATKDLYPLDDAFDKFCRGIHYFGPFSDHVLGGGREKRSGGRNYLKELEVSKSGNQAFGLSNSAFFRKGEVGDSTNYLTPAMVERLEKSVLGKLDKSGLTFKFSSKINCE</sequence>
<dbReference type="Proteomes" id="UP000187203">
    <property type="component" value="Unassembled WGS sequence"/>
</dbReference>
<dbReference type="OrthoDB" id="205623at2759"/>
<feature type="domain" description="Sulfotransferase" evidence="4">
    <location>
        <begin position="69"/>
        <end position="138"/>
    </location>
</feature>
<dbReference type="GO" id="GO:0008146">
    <property type="term" value="F:sulfotransferase activity"/>
    <property type="evidence" value="ECO:0007669"/>
    <property type="project" value="InterPro"/>
</dbReference>
<gene>
    <name evidence="5" type="ORF">COLO4_09295</name>
</gene>
<protein>
    <recommendedName>
        <fullName evidence="3">Sulfotransferase</fullName>
        <ecNumber evidence="3">2.8.2.-</ecNumber>
    </recommendedName>
</protein>
<dbReference type="SUPFAM" id="SSF52540">
    <property type="entry name" value="P-loop containing nucleoside triphosphate hydrolases"/>
    <property type="match status" value="1"/>
</dbReference>
<reference evidence="6" key="1">
    <citation type="submission" date="2013-09" db="EMBL/GenBank/DDBJ databases">
        <title>Corchorus olitorius genome sequencing.</title>
        <authorList>
            <person name="Alam M."/>
            <person name="Haque M.S."/>
            <person name="Islam M.S."/>
            <person name="Emdad E.M."/>
            <person name="Islam M.M."/>
            <person name="Ahmed B."/>
            <person name="Halim A."/>
            <person name="Hossen Q.M.M."/>
            <person name="Hossain M.Z."/>
            <person name="Ahmed R."/>
            <person name="Khan M.M."/>
            <person name="Islam R."/>
            <person name="Rashid M.M."/>
            <person name="Khan S.A."/>
            <person name="Rahman M.S."/>
            <person name="Alam M."/>
            <person name="Yahiya A.S."/>
            <person name="Khan M.S."/>
            <person name="Azam M.S."/>
            <person name="Haque T."/>
            <person name="Lashkar M.Z.H."/>
            <person name="Akhand A.I."/>
            <person name="Morshed G."/>
            <person name="Roy S."/>
            <person name="Uddin K.S."/>
            <person name="Rabeya T."/>
            <person name="Hossain A.S."/>
            <person name="Chowdhury A."/>
            <person name="Snigdha A.R."/>
            <person name="Mortoza M.S."/>
            <person name="Matin S.A."/>
            <person name="Hoque S.M.E."/>
            <person name="Islam M.K."/>
            <person name="Roy D.K."/>
            <person name="Haider R."/>
            <person name="Moosa M.M."/>
            <person name="Elias S.M."/>
            <person name="Hasan A.M."/>
            <person name="Jahan S."/>
            <person name="Shafiuddin M."/>
            <person name="Mahmood N."/>
            <person name="Shommy N.S."/>
        </authorList>
    </citation>
    <scope>NUCLEOTIDE SEQUENCE [LARGE SCALE GENOMIC DNA]</scope>
    <source>
        <strain evidence="6">cv. O-4</strain>
    </source>
</reference>
<organism evidence="5 6">
    <name type="scientific">Corchorus olitorius</name>
    <dbReference type="NCBI Taxonomy" id="93759"/>
    <lineage>
        <taxon>Eukaryota</taxon>
        <taxon>Viridiplantae</taxon>
        <taxon>Streptophyta</taxon>
        <taxon>Embryophyta</taxon>
        <taxon>Tracheophyta</taxon>
        <taxon>Spermatophyta</taxon>
        <taxon>Magnoliopsida</taxon>
        <taxon>eudicotyledons</taxon>
        <taxon>Gunneridae</taxon>
        <taxon>Pentapetalae</taxon>
        <taxon>rosids</taxon>
        <taxon>malvids</taxon>
        <taxon>Malvales</taxon>
        <taxon>Malvaceae</taxon>
        <taxon>Grewioideae</taxon>
        <taxon>Apeibeae</taxon>
        <taxon>Corchorus</taxon>
    </lineage>
</organism>
<evidence type="ECO:0000313" key="6">
    <source>
        <dbReference type="Proteomes" id="UP000187203"/>
    </source>
</evidence>
<evidence type="ECO:0000259" key="4">
    <source>
        <dbReference type="Pfam" id="PF00685"/>
    </source>
</evidence>
<dbReference type="AlphaFoldDB" id="A0A1R3KCM0"/>
<evidence type="ECO:0000256" key="3">
    <source>
        <dbReference type="RuleBase" id="RU361155"/>
    </source>
</evidence>
<keyword evidence="2 3" id="KW-0808">Transferase</keyword>
<dbReference type="PANTHER" id="PTHR11783">
    <property type="entry name" value="SULFOTRANSFERASE SULT"/>
    <property type="match status" value="1"/>
</dbReference>
<accession>A0A1R3KCM0</accession>
<evidence type="ECO:0000313" key="5">
    <source>
        <dbReference type="EMBL" id="OMP04789.1"/>
    </source>
</evidence>